<proteinExistence type="predicted"/>
<dbReference type="InterPro" id="IPR036236">
    <property type="entry name" value="Znf_C2H2_sf"/>
</dbReference>
<evidence type="ECO:0000256" key="2">
    <source>
        <dbReference type="SAM" id="MobiDB-lite"/>
    </source>
</evidence>
<dbReference type="SUPFAM" id="SSF57667">
    <property type="entry name" value="beta-beta-alpha zinc fingers"/>
    <property type="match status" value="1"/>
</dbReference>
<gene>
    <name evidence="5" type="ORF">C8F04DRAFT_1344058</name>
</gene>
<evidence type="ECO:0000259" key="4">
    <source>
        <dbReference type="PROSITE" id="PS50157"/>
    </source>
</evidence>
<evidence type="ECO:0000256" key="3">
    <source>
        <dbReference type="SAM" id="Phobius"/>
    </source>
</evidence>
<keyword evidence="1" id="KW-0862">Zinc</keyword>
<dbReference type="Proteomes" id="UP001218188">
    <property type="component" value="Unassembled WGS sequence"/>
</dbReference>
<dbReference type="EMBL" id="JARJCM010000005">
    <property type="protein sequence ID" value="KAJ7045266.1"/>
    <property type="molecule type" value="Genomic_DNA"/>
</dbReference>
<keyword evidence="6" id="KW-1185">Reference proteome</keyword>
<dbReference type="PROSITE" id="PS50157">
    <property type="entry name" value="ZINC_FINGER_C2H2_2"/>
    <property type="match status" value="1"/>
</dbReference>
<evidence type="ECO:0000313" key="6">
    <source>
        <dbReference type="Proteomes" id="UP001218188"/>
    </source>
</evidence>
<reference evidence="5" key="1">
    <citation type="submission" date="2023-03" db="EMBL/GenBank/DDBJ databases">
        <title>Massive genome expansion in bonnet fungi (Mycena s.s.) driven by repeated elements and novel gene families across ecological guilds.</title>
        <authorList>
            <consortium name="Lawrence Berkeley National Laboratory"/>
            <person name="Harder C.B."/>
            <person name="Miyauchi S."/>
            <person name="Viragh M."/>
            <person name="Kuo A."/>
            <person name="Thoen E."/>
            <person name="Andreopoulos B."/>
            <person name="Lu D."/>
            <person name="Skrede I."/>
            <person name="Drula E."/>
            <person name="Henrissat B."/>
            <person name="Morin E."/>
            <person name="Kohler A."/>
            <person name="Barry K."/>
            <person name="LaButti K."/>
            <person name="Morin E."/>
            <person name="Salamov A."/>
            <person name="Lipzen A."/>
            <person name="Mereny Z."/>
            <person name="Hegedus B."/>
            <person name="Baldrian P."/>
            <person name="Stursova M."/>
            <person name="Weitz H."/>
            <person name="Taylor A."/>
            <person name="Grigoriev I.V."/>
            <person name="Nagy L.G."/>
            <person name="Martin F."/>
            <person name="Kauserud H."/>
        </authorList>
    </citation>
    <scope>NUCLEOTIDE SEQUENCE</scope>
    <source>
        <strain evidence="5">CBHHK200</strain>
    </source>
</reference>
<feature type="region of interest" description="Disordered" evidence="2">
    <location>
        <begin position="1"/>
        <end position="138"/>
    </location>
</feature>
<feature type="transmembrane region" description="Helical" evidence="3">
    <location>
        <begin position="295"/>
        <end position="318"/>
    </location>
</feature>
<keyword evidence="1" id="KW-0863">Zinc-finger</keyword>
<evidence type="ECO:0000313" key="5">
    <source>
        <dbReference type="EMBL" id="KAJ7045266.1"/>
    </source>
</evidence>
<keyword evidence="3" id="KW-0812">Transmembrane</keyword>
<keyword evidence="3" id="KW-0472">Membrane</keyword>
<keyword evidence="3" id="KW-1133">Transmembrane helix</keyword>
<accession>A0AAD6TH73</accession>
<feature type="compositionally biased region" description="Basic and acidic residues" evidence="2">
    <location>
        <begin position="11"/>
        <end position="25"/>
    </location>
</feature>
<dbReference type="InterPro" id="IPR013087">
    <property type="entry name" value="Znf_C2H2_type"/>
</dbReference>
<protein>
    <recommendedName>
        <fullName evidence="4">C2H2-type domain-containing protein</fullName>
    </recommendedName>
</protein>
<dbReference type="AlphaFoldDB" id="A0AAD6TH73"/>
<evidence type="ECO:0000256" key="1">
    <source>
        <dbReference type="PROSITE-ProRule" id="PRU00042"/>
    </source>
</evidence>
<feature type="compositionally biased region" description="Pro residues" evidence="2">
    <location>
        <begin position="123"/>
        <end position="138"/>
    </location>
</feature>
<comment type="caution">
    <text evidence="5">The sequence shown here is derived from an EMBL/GenBank/DDBJ whole genome shotgun (WGS) entry which is preliminary data.</text>
</comment>
<sequence length="371" mass="39832">MLIAPNLPKMDVLDNEKPRPDEAEPKSTPSAAPEKATDKDGDAAENTTPAAPPLRPLTRSLTGRASKPRPRDDSWYEAPKPRKKAKTAPTPNATRKRTRDDAESEDEQDAPAQGRRNHYKDNAPPPPPPPVAPEPVAVPPLNGTQAVFVDVSMPIAIPASASGPMAMALDGTRRTRTNLPVPVPNLIKKSRGRRVPVVASAPAPPAPRRPPPLVEGCGKCFHRGEHLKRHIRSIHTHEKRKLFRCSSLSSLFCESRANAIGSSSTRLVSQGDPFALVDVMLFCACLYALRSPLRGLAAVAPLLFPLLLLLCTACWVCIDARIACGARGEAMRTLAGDAGPSTLHPAPPRLRPFLGAPRIGIVSSLVPHGDY</sequence>
<dbReference type="GO" id="GO:0008270">
    <property type="term" value="F:zinc ion binding"/>
    <property type="evidence" value="ECO:0007669"/>
    <property type="project" value="UniProtKB-KW"/>
</dbReference>
<dbReference type="Gene3D" id="3.30.160.60">
    <property type="entry name" value="Classic Zinc Finger"/>
    <property type="match status" value="1"/>
</dbReference>
<organism evidence="5 6">
    <name type="scientific">Mycena alexandri</name>
    <dbReference type="NCBI Taxonomy" id="1745969"/>
    <lineage>
        <taxon>Eukaryota</taxon>
        <taxon>Fungi</taxon>
        <taxon>Dikarya</taxon>
        <taxon>Basidiomycota</taxon>
        <taxon>Agaricomycotina</taxon>
        <taxon>Agaricomycetes</taxon>
        <taxon>Agaricomycetidae</taxon>
        <taxon>Agaricales</taxon>
        <taxon>Marasmiineae</taxon>
        <taxon>Mycenaceae</taxon>
        <taxon>Mycena</taxon>
    </lineage>
</organism>
<keyword evidence="1" id="KW-0479">Metal-binding</keyword>
<feature type="domain" description="C2H2-type" evidence="4">
    <location>
        <begin position="217"/>
        <end position="240"/>
    </location>
</feature>
<name>A0AAD6TH73_9AGAR</name>